<dbReference type="Gene3D" id="3.20.20.80">
    <property type="entry name" value="Glycosidases"/>
    <property type="match status" value="1"/>
</dbReference>
<dbReference type="SMART" id="SM01038">
    <property type="entry name" value="Bgal_small_N"/>
    <property type="match status" value="1"/>
</dbReference>
<dbReference type="FunFam" id="3.20.20.80:FF:000018">
    <property type="entry name" value="Beta-galactosidase"/>
    <property type="match status" value="1"/>
</dbReference>
<dbReference type="OrthoDB" id="408320at2759"/>
<keyword evidence="3" id="KW-0326">Glycosidase</keyword>
<dbReference type="AlphaFoldDB" id="A0A0D2G423"/>
<dbReference type="GeneID" id="27698950"/>
<dbReference type="Pfam" id="PF00703">
    <property type="entry name" value="Glyco_hydro_2"/>
    <property type="match status" value="1"/>
</dbReference>
<dbReference type="PRINTS" id="PR00132">
    <property type="entry name" value="GLHYDRLASE2"/>
</dbReference>
<dbReference type="Gene3D" id="2.60.40.10">
    <property type="entry name" value="Immunoglobulins"/>
    <property type="match status" value="2"/>
</dbReference>
<dbReference type="InterPro" id="IPR008979">
    <property type="entry name" value="Galactose-bd-like_sf"/>
</dbReference>
<evidence type="ECO:0000256" key="4">
    <source>
        <dbReference type="ARBA" id="ARBA00032230"/>
    </source>
</evidence>
<evidence type="ECO:0000256" key="5">
    <source>
        <dbReference type="SAM" id="MobiDB-lite"/>
    </source>
</evidence>
<dbReference type="InterPro" id="IPR004199">
    <property type="entry name" value="B-gal_small/dom_5"/>
</dbReference>
<dbReference type="InterPro" id="IPR050347">
    <property type="entry name" value="Bact_Beta-galactosidase"/>
</dbReference>
<dbReference type="Pfam" id="PF02836">
    <property type="entry name" value="Glyco_hydro_2_C"/>
    <property type="match status" value="1"/>
</dbReference>
<protein>
    <recommendedName>
        <fullName evidence="4">Lactase</fullName>
    </recommendedName>
</protein>
<dbReference type="GO" id="GO:0004565">
    <property type="term" value="F:beta-galactosidase activity"/>
    <property type="evidence" value="ECO:0007669"/>
    <property type="project" value="InterPro"/>
</dbReference>
<dbReference type="SUPFAM" id="SSF51445">
    <property type="entry name" value="(Trans)glycosidases"/>
    <property type="match status" value="1"/>
</dbReference>
<comment type="similarity">
    <text evidence="1">Belongs to the glycosyl hydrolase 2 family.</text>
</comment>
<dbReference type="PANTHER" id="PTHR46323:SF1">
    <property type="entry name" value="LACTASE"/>
    <property type="match status" value="1"/>
</dbReference>
<evidence type="ECO:0000256" key="3">
    <source>
        <dbReference type="ARBA" id="ARBA00023295"/>
    </source>
</evidence>
<feature type="region of interest" description="Disordered" evidence="5">
    <location>
        <begin position="840"/>
        <end position="860"/>
    </location>
</feature>
<dbReference type="InterPro" id="IPR006104">
    <property type="entry name" value="Glyco_hydro_2_N"/>
</dbReference>
<keyword evidence="2" id="KW-0378">Hydrolase</keyword>
<organism evidence="7 8">
    <name type="scientific">Cladophialophora bantiana (strain ATCC 10958 / CBS 173.52 / CDC B-1940 / NIH 8579)</name>
    <name type="common">Xylohypha bantiana</name>
    <dbReference type="NCBI Taxonomy" id="1442370"/>
    <lineage>
        <taxon>Eukaryota</taxon>
        <taxon>Fungi</taxon>
        <taxon>Dikarya</taxon>
        <taxon>Ascomycota</taxon>
        <taxon>Pezizomycotina</taxon>
        <taxon>Eurotiomycetes</taxon>
        <taxon>Chaetothyriomycetidae</taxon>
        <taxon>Chaetothyriales</taxon>
        <taxon>Herpotrichiellaceae</taxon>
        <taxon>Cladophialophora</taxon>
    </lineage>
</organism>
<dbReference type="SUPFAM" id="SSF49785">
    <property type="entry name" value="Galactose-binding domain-like"/>
    <property type="match status" value="1"/>
</dbReference>
<dbReference type="InterPro" id="IPR032312">
    <property type="entry name" value="LacZ_4"/>
</dbReference>
<dbReference type="GO" id="GO:0005990">
    <property type="term" value="P:lactose catabolic process"/>
    <property type="evidence" value="ECO:0007669"/>
    <property type="project" value="TreeGrafter"/>
</dbReference>
<dbReference type="InterPro" id="IPR006103">
    <property type="entry name" value="Glyco_hydro_2_cat"/>
</dbReference>
<feature type="domain" description="Beta galactosidase small chain/" evidence="6">
    <location>
        <begin position="816"/>
        <end position="1189"/>
    </location>
</feature>
<accession>A0A0D2G423</accession>
<dbReference type="SUPFAM" id="SSF49303">
    <property type="entry name" value="beta-Galactosidase/glucuronidase domain"/>
    <property type="match status" value="2"/>
</dbReference>
<dbReference type="Proteomes" id="UP000053789">
    <property type="component" value="Unassembled WGS sequence"/>
</dbReference>
<dbReference type="InterPro" id="IPR036156">
    <property type="entry name" value="Beta-gal/glucu_dom_sf"/>
</dbReference>
<dbReference type="RefSeq" id="XP_016620086.1">
    <property type="nucleotide sequence ID" value="XM_016763762.1"/>
</dbReference>
<dbReference type="SUPFAM" id="SSF74650">
    <property type="entry name" value="Galactose mutarotase-like"/>
    <property type="match status" value="1"/>
</dbReference>
<dbReference type="InterPro" id="IPR006102">
    <property type="entry name" value="Ig-like_GH2"/>
</dbReference>
<evidence type="ECO:0000313" key="7">
    <source>
        <dbReference type="EMBL" id="KIW93417.1"/>
    </source>
</evidence>
<dbReference type="VEuPathDB" id="FungiDB:Z519_06022"/>
<dbReference type="Pfam" id="PF02929">
    <property type="entry name" value="Bgal_small_N"/>
    <property type="match status" value="1"/>
</dbReference>
<dbReference type="Pfam" id="PF16353">
    <property type="entry name" value="LacZ_4"/>
    <property type="match status" value="1"/>
</dbReference>
<name>A0A0D2G423_CLAB1</name>
<dbReference type="EMBL" id="KN846987">
    <property type="protein sequence ID" value="KIW93417.1"/>
    <property type="molecule type" value="Genomic_DNA"/>
</dbReference>
<dbReference type="InterPro" id="IPR011013">
    <property type="entry name" value="Gal_mutarotase_sf_dom"/>
</dbReference>
<dbReference type="InterPro" id="IPR014718">
    <property type="entry name" value="GH-type_carb-bd"/>
</dbReference>
<dbReference type="GO" id="GO:0009341">
    <property type="term" value="C:beta-galactosidase complex"/>
    <property type="evidence" value="ECO:0007669"/>
    <property type="project" value="InterPro"/>
</dbReference>
<dbReference type="GO" id="GO:0030246">
    <property type="term" value="F:carbohydrate binding"/>
    <property type="evidence" value="ECO:0007669"/>
    <property type="project" value="InterPro"/>
</dbReference>
<evidence type="ECO:0000256" key="2">
    <source>
        <dbReference type="ARBA" id="ARBA00022801"/>
    </source>
</evidence>
<dbReference type="PROSITE" id="PS00608">
    <property type="entry name" value="GLYCOSYL_HYDROL_F2_2"/>
    <property type="match status" value="1"/>
</dbReference>
<dbReference type="Gene3D" id="2.60.120.260">
    <property type="entry name" value="Galactose-binding domain-like"/>
    <property type="match status" value="1"/>
</dbReference>
<proteinExistence type="inferred from homology"/>
<feature type="compositionally biased region" description="Low complexity" evidence="5">
    <location>
        <begin position="952"/>
        <end position="967"/>
    </location>
</feature>
<dbReference type="PANTHER" id="PTHR46323">
    <property type="entry name" value="BETA-GALACTOSIDASE"/>
    <property type="match status" value="1"/>
</dbReference>
<gene>
    <name evidence="7" type="ORF">Z519_06022</name>
</gene>
<evidence type="ECO:0000313" key="8">
    <source>
        <dbReference type="Proteomes" id="UP000053789"/>
    </source>
</evidence>
<dbReference type="InterPro" id="IPR017853">
    <property type="entry name" value="GH"/>
</dbReference>
<feature type="region of interest" description="Disordered" evidence="5">
    <location>
        <begin position="1076"/>
        <end position="1096"/>
    </location>
</feature>
<dbReference type="InterPro" id="IPR006101">
    <property type="entry name" value="Glyco_hydro_2"/>
</dbReference>
<evidence type="ECO:0000259" key="6">
    <source>
        <dbReference type="SMART" id="SM01038"/>
    </source>
</evidence>
<feature type="region of interest" description="Disordered" evidence="5">
    <location>
        <begin position="952"/>
        <end position="971"/>
    </location>
</feature>
<sequence length="1191" mass="134068">MQLVNDEEGRRPMERTNLIASPDSIQSTPDWCNQKIFQRNRLPPRSYYIPDTAMCLNGKWSFNYSPSPQQAPDCKIFSTNSPYDPKRQEVSWAPINVPGHWQLQGYGRPHYTNVVYPFPVCPPDAPTENPTGTYCRDFDLPPTFDESSQLRMRFDGVDSAFYLWLNGVEIGYAQGSRNPAEFDVTRHVVRGKPNHVLVKVLQWCSGSYIEDQDQWWLSGIFRDVHLIAFPGRTRIDDFFIKTHLDGKYEDAKLDVDLDLVLDDDCFLSLMLGDAEGRTVNREEHILISARSTKYSHSINVSNPRKWTAETPYLYRLDICLCSVKDGTTPIHSVHHRVGFRSVELKNGNICVNGKAILFQGSNRHDNHPHVGRAVSLDWVRRDLLLMKKHNINAVRCSHYPSHPGLPGLCDELGLWVIDEADLECHGFATAAALGLDLDGLSYEEKVQRTSKDAADYTSDNVEWESAYLDRMHQLVERDKNHPSVIIWSLGNEAFYGRNHAAMSKWAKQRDSGRLIHYEPDWQAKSTDMISHMYTSPADLKREAESDGDDFEKPIILCEYAHAMGNGPGLLDTYRSLFRSHRRLQGGFVWEWANHGLWKEDANGKKYYAYGGDFGDVPNDGTFVMDGLCHSDHTPTRGLVELKKIYEPIEVMLDGTDLIVRNHYNFVGLEHVRAEYDVQACMQGLVNPAPISNDNRASSDEPPNRTKLIAAGVLAIPAVPPGKEGRIRLPEDVFKNKTPHECWLTVSFRLKRDKRWAKAGHVIAWYQTQLSKPATNLKSSFTSVLSSEHGSRAGTTPSPTASSAPVLTVSTTHLVYKISNSTTTITFDRVRGQISSFTHNSNPVLSDTRVESDNPASPSPLLSLDFWRPPTDNDVAWQTGEWKRFGLHMMTSRLRRFKVSMQPSSTPSTRINPDSADEIVEVPVVTLKAEHSLSPPSLAWHFDAITTYTISTASTASPSSSSHNDYSSTAGTEPRLTMQIHTRLIPHGSHPRNLPRIGHSIQLAPQYKYVKWFGRGPLESYNDKYLSQQVGIWERKITDMAQHYEVPQENGNRSEVRWCMVSTAPSEDGPLFAEVRDDNDDNDVADGKAGQGPPASEVVPVPILRATYLPAPNVEQDRPHMQFSTQLYDAATLANAKHPCDLLEQGKRRKGALWRLDADVAGVGTAACGPGTEEKDQVLCREMEWTLVLQVL</sequence>
<dbReference type="Gene3D" id="2.70.98.10">
    <property type="match status" value="1"/>
</dbReference>
<evidence type="ECO:0000256" key="1">
    <source>
        <dbReference type="ARBA" id="ARBA00007401"/>
    </source>
</evidence>
<reference evidence="7" key="1">
    <citation type="submission" date="2015-01" db="EMBL/GenBank/DDBJ databases">
        <title>The Genome Sequence of Cladophialophora bantiana CBS 173.52.</title>
        <authorList>
            <consortium name="The Broad Institute Genomics Platform"/>
            <person name="Cuomo C."/>
            <person name="de Hoog S."/>
            <person name="Gorbushina A."/>
            <person name="Stielow B."/>
            <person name="Teixiera M."/>
            <person name="Abouelleil A."/>
            <person name="Chapman S.B."/>
            <person name="Priest M."/>
            <person name="Young S.K."/>
            <person name="Wortman J."/>
            <person name="Nusbaum C."/>
            <person name="Birren B."/>
        </authorList>
    </citation>
    <scope>NUCLEOTIDE SEQUENCE [LARGE SCALE GENOMIC DNA]</scope>
    <source>
        <strain evidence="7">CBS 173.52</strain>
    </source>
</reference>
<dbReference type="InterPro" id="IPR013783">
    <property type="entry name" value="Ig-like_fold"/>
</dbReference>
<dbReference type="HOGENOM" id="CLU_002346_0_0_1"/>
<keyword evidence="8" id="KW-1185">Reference proteome</keyword>
<dbReference type="InterPro" id="IPR023232">
    <property type="entry name" value="Glyco_hydro_2_AS"/>
</dbReference>
<dbReference type="Pfam" id="PF02837">
    <property type="entry name" value="Glyco_hydro_2_N"/>
    <property type="match status" value="1"/>
</dbReference>